<dbReference type="VEuPathDB" id="ToxoDB:EMH_0086470"/>
<reference evidence="2" key="2">
    <citation type="submission" date="2013-10" db="EMBL/GenBank/DDBJ databases">
        <authorList>
            <person name="Aslett M."/>
        </authorList>
    </citation>
    <scope>NUCLEOTIDE SEQUENCE [LARGE SCALE GENOMIC DNA]</scope>
    <source>
        <strain evidence="2">Houghton</strain>
    </source>
</reference>
<dbReference type="OrthoDB" id="346280at2759"/>
<protein>
    <submittedName>
        <fullName evidence="2">Uncharacterized protein</fullName>
    </submittedName>
</protein>
<accession>U6KEV1</accession>
<feature type="region of interest" description="Disordered" evidence="1">
    <location>
        <begin position="104"/>
        <end position="132"/>
    </location>
</feature>
<evidence type="ECO:0000313" key="2">
    <source>
        <dbReference type="EMBL" id="CDJ36459.1"/>
    </source>
</evidence>
<dbReference type="EMBL" id="HG736026">
    <property type="protein sequence ID" value="CDJ36459.1"/>
    <property type="molecule type" value="Genomic_DNA"/>
</dbReference>
<dbReference type="RefSeq" id="XP_037878747.1">
    <property type="nucleotide sequence ID" value="XM_038022893.1"/>
</dbReference>
<dbReference type="AlphaFoldDB" id="U6KEV1"/>
<evidence type="ECO:0000256" key="1">
    <source>
        <dbReference type="SAM" id="MobiDB-lite"/>
    </source>
</evidence>
<feature type="region of interest" description="Disordered" evidence="1">
    <location>
        <begin position="262"/>
        <end position="285"/>
    </location>
</feature>
<gene>
    <name evidence="2" type="ORF">EMH_0086470</name>
</gene>
<proteinExistence type="predicted"/>
<reference evidence="2" key="1">
    <citation type="submission" date="2013-10" db="EMBL/GenBank/DDBJ databases">
        <title>Genomic analysis of the causative agents of coccidiosis in chickens.</title>
        <authorList>
            <person name="Reid A.J."/>
            <person name="Blake D."/>
            <person name="Billington K."/>
            <person name="Browne H."/>
            <person name="Dunn M."/>
            <person name="Hung S."/>
            <person name="Kawahara F."/>
            <person name="Miranda-Saavedra D."/>
            <person name="Mourier T."/>
            <person name="Nagra H."/>
            <person name="Otto T.D."/>
            <person name="Rawlings N."/>
            <person name="Sanchez A."/>
            <person name="Sanders M."/>
            <person name="Subramaniam C."/>
            <person name="Tay Y."/>
            <person name="Dear P."/>
            <person name="Doerig C."/>
            <person name="Gruber A."/>
            <person name="Parkinson J."/>
            <person name="Shirley M."/>
            <person name="Wan K.L."/>
            <person name="Berriman M."/>
            <person name="Tomley F."/>
            <person name="Pain A."/>
        </authorList>
    </citation>
    <scope>NUCLEOTIDE SEQUENCE [LARGE SCALE GENOMIC DNA]</scope>
    <source>
        <strain evidence="2">Houghton</strain>
    </source>
</reference>
<evidence type="ECO:0000313" key="3">
    <source>
        <dbReference type="Proteomes" id="UP000030744"/>
    </source>
</evidence>
<organism evidence="2 3">
    <name type="scientific">Eimeria mitis</name>
    <dbReference type="NCBI Taxonomy" id="44415"/>
    <lineage>
        <taxon>Eukaryota</taxon>
        <taxon>Sar</taxon>
        <taxon>Alveolata</taxon>
        <taxon>Apicomplexa</taxon>
        <taxon>Conoidasida</taxon>
        <taxon>Coccidia</taxon>
        <taxon>Eucoccidiorida</taxon>
        <taxon>Eimeriorina</taxon>
        <taxon>Eimeriidae</taxon>
        <taxon>Eimeria</taxon>
    </lineage>
</organism>
<dbReference type="Proteomes" id="UP000030744">
    <property type="component" value="Unassembled WGS sequence"/>
</dbReference>
<name>U6KEV1_9EIME</name>
<feature type="compositionally biased region" description="Basic and acidic residues" evidence="1">
    <location>
        <begin position="104"/>
        <end position="113"/>
    </location>
</feature>
<sequence>MLHFVVKSRTDCLMLTDPNVDETQLAPALCALQGTTSQQGGENRGRESEQQVQELKQLVEGLQKQVQARDDWCKHLEKRSSEEQEKHTKELDALRRQIMELQGELKQKGRKDLGPPTSQGEDKERQRAQQELERISQERRQLQLLAAEHAKAKSFAEEEQMRLQNELAATQARTRDLEHQLLLVDQQLVGILNQATAHGETPTGLTQLGPSPPLGTWALKKLQGMRETLRGIDGKEPLGPTAQARRQPPLEVATFAPLQKLSQDSSRHADDAPGQAPSPTEQQQCLRAVCQQRPTTPQYHRPVHIAQEAQASPPISQIPELDLKKLQPEQQRAGPWTNGRCEASPMGYHGTEIQSGERQHADAHPELCAGGNSKATGEVQHQRLYVHQGAHVVPRGEQLKEHLNRQRTHRQQLLQQCVHPPQQTLYTQVNPQLQASFSSKFRDPQVAVQNYAACSLPLHLRNGSSPGPVIDHRFRGVSPQCNGRMTPSRMNARCLGLNAT</sequence>
<keyword evidence="3" id="KW-1185">Reference proteome</keyword>
<dbReference type="GeneID" id="60404436"/>
<feature type="compositionally biased region" description="Basic and acidic residues" evidence="1">
    <location>
        <begin position="120"/>
        <end position="132"/>
    </location>
</feature>